<keyword evidence="5" id="KW-0843">Virulence</keyword>
<dbReference type="InterPro" id="IPR051601">
    <property type="entry name" value="Serine_prot/Carboxylest_S33"/>
</dbReference>
<keyword evidence="4" id="KW-0378">Hydrolase</keyword>
<evidence type="ECO:0000259" key="8">
    <source>
        <dbReference type="Pfam" id="PF00561"/>
    </source>
</evidence>
<evidence type="ECO:0000256" key="5">
    <source>
        <dbReference type="ARBA" id="ARBA00023026"/>
    </source>
</evidence>
<name>A0A9Q8Z2Q9_CURCL</name>
<organism evidence="10 11">
    <name type="scientific">Curvularia clavata</name>
    <dbReference type="NCBI Taxonomy" id="95742"/>
    <lineage>
        <taxon>Eukaryota</taxon>
        <taxon>Fungi</taxon>
        <taxon>Dikarya</taxon>
        <taxon>Ascomycota</taxon>
        <taxon>Pezizomycotina</taxon>
        <taxon>Dothideomycetes</taxon>
        <taxon>Pleosporomycetidae</taxon>
        <taxon>Pleosporales</taxon>
        <taxon>Pleosporineae</taxon>
        <taxon>Pleosporaceae</taxon>
        <taxon>Curvularia</taxon>
    </lineage>
</organism>
<dbReference type="Pfam" id="PF00561">
    <property type="entry name" value="Abhydrolase_1"/>
    <property type="match status" value="1"/>
</dbReference>
<dbReference type="Gene3D" id="3.40.50.1820">
    <property type="entry name" value="alpha/beta hydrolase"/>
    <property type="match status" value="1"/>
</dbReference>
<keyword evidence="7" id="KW-0732">Signal</keyword>
<keyword evidence="11" id="KW-1185">Reference proteome</keyword>
<dbReference type="AlphaFoldDB" id="A0A9Q8Z2Q9"/>
<accession>A0A9Q8Z2Q9</accession>
<dbReference type="GO" id="GO:0016787">
    <property type="term" value="F:hydrolase activity"/>
    <property type="evidence" value="ECO:0007669"/>
    <property type="project" value="UniProtKB-KW"/>
</dbReference>
<comment type="subcellular location">
    <subcellularLocation>
        <location evidence="1">Peroxisome</location>
    </subcellularLocation>
</comment>
<feature type="chain" id="PRO_5040215713" evidence="7">
    <location>
        <begin position="19"/>
        <end position="608"/>
    </location>
</feature>
<dbReference type="OrthoDB" id="425534at2759"/>
<protein>
    <submittedName>
        <fullName evidence="10">Alpha/beta-hydrolase</fullName>
    </submittedName>
</protein>
<evidence type="ECO:0000256" key="3">
    <source>
        <dbReference type="ARBA" id="ARBA00010088"/>
    </source>
</evidence>
<evidence type="ECO:0000313" key="10">
    <source>
        <dbReference type="EMBL" id="USP73789.1"/>
    </source>
</evidence>
<evidence type="ECO:0000256" key="4">
    <source>
        <dbReference type="ARBA" id="ARBA00022801"/>
    </source>
</evidence>
<feature type="domain" description="AB hydrolase-1" evidence="8">
    <location>
        <begin position="85"/>
        <end position="256"/>
    </location>
</feature>
<dbReference type="SUPFAM" id="SSF53474">
    <property type="entry name" value="alpha/beta-Hydrolases"/>
    <property type="match status" value="1"/>
</dbReference>
<evidence type="ECO:0000313" key="11">
    <source>
        <dbReference type="Proteomes" id="UP001056012"/>
    </source>
</evidence>
<feature type="domain" description="Peptidase S33 tripeptidyl aminopeptidase-like C-terminal" evidence="9">
    <location>
        <begin position="413"/>
        <end position="515"/>
    </location>
</feature>
<evidence type="ECO:0000256" key="6">
    <source>
        <dbReference type="ARBA" id="ARBA00023140"/>
    </source>
</evidence>
<dbReference type="EMBL" id="CP089274">
    <property type="protein sequence ID" value="USP73789.1"/>
    <property type="molecule type" value="Genomic_DNA"/>
</dbReference>
<proteinExistence type="inferred from homology"/>
<keyword evidence="6" id="KW-0576">Peroxisome</keyword>
<dbReference type="VEuPathDB" id="FungiDB:yc1106_01063"/>
<evidence type="ECO:0000256" key="2">
    <source>
        <dbReference type="ARBA" id="ARBA00005668"/>
    </source>
</evidence>
<dbReference type="InterPro" id="IPR013595">
    <property type="entry name" value="Pept_S33_TAP-like_C"/>
</dbReference>
<sequence>MARSVLFISLLLASLSAALSGRDATDMVFSFDDVKPNTDLVWTPCYTNFTCARLVVPLDYADPATGNTTIAYIKLPSPNQPTEDILFNPGGPGGSGVDTVLHNSAELVDKLGTGYNIIGFDPRGVNNSGPSLECFPNNPVGEQQFAADFQRPINSRSPESVARAFEIMGAWGDWCSDVHRNGSAKYAGTVANANDMLNYVEKKATAEGKNADDAKLWYWGVSYGSVLGATYATLFPNRIGRLILDGVVDTDTFYKGNWGDLSQSDDAVMNFATTCHAAGADKCAFYSSTPHEIIARMRTIFEDLRRDPLYIADPAINPIPTLITYEDLAFTLFNYVYLPVLGFPVLATIFADLANRNASSLALSLQAQPPTALNYGILVACIDSDKVPGATNISSLALWQEHIDEVNAESTWAGDVWATVALICRTMDLEPPQSQKFLQPAGAKNTSFPILFIGNTIDPITPATGARKVSSLFPGSVVLIQDSVGHTSLAASSKCTAQNVQAYLKGNLPVANTTCEVESVPFLTARRRTHAIHKLQFSSLCHEPLLRLPTGIKVGVEAIPQLLNLILCCFAQADRHVDAAGTDESFVQSLDVVSGEKDDAFFGAGDSV</sequence>
<dbReference type="PANTHER" id="PTHR43248">
    <property type="entry name" value="2-SUCCINYL-6-HYDROXY-2,4-CYCLOHEXADIENE-1-CARBOXYLATE SYNTHASE"/>
    <property type="match status" value="1"/>
</dbReference>
<dbReference type="PANTHER" id="PTHR43248:SF25">
    <property type="entry name" value="AB HYDROLASE-1 DOMAIN-CONTAINING PROTEIN-RELATED"/>
    <property type="match status" value="1"/>
</dbReference>
<evidence type="ECO:0000259" key="9">
    <source>
        <dbReference type="Pfam" id="PF08386"/>
    </source>
</evidence>
<dbReference type="Pfam" id="PF08386">
    <property type="entry name" value="Abhydrolase_4"/>
    <property type="match status" value="1"/>
</dbReference>
<reference evidence="10" key="1">
    <citation type="submission" date="2021-12" db="EMBL/GenBank/DDBJ databases">
        <title>Curvularia clavata genome.</title>
        <authorList>
            <person name="Cao Y."/>
        </authorList>
    </citation>
    <scope>NUCLEOTIDE SEQUENCE</scope>
    <source>
        <strain evidence="10">Yc1106</strain>
    </source>
</reference>
<evidence type="ECO:0000256" key="7">
    <source>
        <dbReference type="SAM" id="SignalP"/>
    </source>
</evidence>
<gene>
    <name evidence="10" type="ORF">yc1106_01063</name>
</gene>
<comment type="similarity">
    <text evidence="3">Belongs to the peptidase S33 family.</text>
</comment>
<dbReference type="InterPro" id="IPR000073">
    <property type="entry name" value="AB_hydrolase_1"/>
</dbReference>
<comment type="similarity">
    <text evidence="2">Belongs to the AB hydrolase superfamily. AKT2 hydrolase family.</text>
</comment>
<feature type="signal peptide" evidence="7">
    <location>
        <begin position="1"/>
        <end position="18"/>
    </location>
</feature>
<dbReference type="GO" id="GO:0005777">
    <property type="term" value="C:peroxisome"/>
    <property type="evidence" value="ECO:0007669"/>
    <property type="project" value="UniProtKB-SubCell"/>
</dbReference>
<dbReference type="Proteomes" id="UP001056012">
    <property type="component" value="Chromosome 1"/>
</dbReference>
<dbReference type="InterPro" id="IPR029058">
    <property type="entry name" value="AB_hydrolase_fold"/>
</dbReference>
<evidence type="ECO:0000256" key="1">
    <source>
        <dbReference type="ARBA" id="ARBA00004275"/>
    </source>
</evidence>